<dbReference type="RefSeq" id="WP_269331947.1">
    <property type="nucleotide sequence ID" value="NZ_JAMZFT010000001.1"/>
</dbReference>
<dbReference type="PANTHER" id="PTHR37953">
    <property type="entry name" value="UPF0127 PROTEIN MJ1496"/>
    <property type="match status" value="1"/>
</dbReference>
<evidence type="ECO:0000313" key="2">
    <source>
        <dbReference type="Proteomes" id="UP001055804"/>
    </source>
</evidence>
<reference evidence="1" key="1">
    <citation type="submission" date="2022-06" db="EMBL/GenBank/DDBJ databases">
        <title>Isolation and Genomics of Futiania mangrovii gen. nov., sp. nov., a Rare and Metabolically-versatile member in the Class Alphaproteobacteria.</title>
        <authorList>
            <person name="Liu L."/>
            <person name="Huang W.-C."/>
            <person name="Pan J."/>
            <person name="Li J."/>
            <person name="Huang Y."/>
            <person name="Du H."/>
            <person name="Liu Y."/>
            <person name="Li M."/>
        </authorList>
    </citation>
    <scope>NUCLEOTIDE SEQUENCE</scope>
    <source>
        <strain evidence="1">FT118</strain>
    </source>
</reference>
<keyword evidence="2" id="KW-1185">Reference proteome</keyword>
<dbReference type="InterPro" id="IPR003795">
    <property type="entry name" value="DUF192"/>
</dbReference>
<dbReference type="InterPro" id="IPR038695">
    <property type="entry name" value="Saro_0823-like_sf"/>
</dbReference>
<comment type="caution">
    <text evidence="1">The sequence shown here is derived from an EMBL/GenBank/DDBJ whole genome shotgun (WGS) entry which is preliminary data.</text>
</comment>
<dbReference type="AlphaFoldDB" id="A0A9J6P8J1"/>
<organism evidence="1 2">
    <name type="scientific">Futiania mangrovi</name>
    <dbReference type="NCBI Taxonomy" id="2959716"/>
    <lineage>
        <taxon>Bacteria</taxon>
        <taxon>Pseudomonadati</taxon>
        <taxon>Pseudomonadota</taxon>
        <taxon>Alphaproteobacteria</taxon>
        <taxon>Futianiales</taxon>
        <taxon>Futianiaceae</taxon>
        <taxon>Futiania</taxon>
    </lineage>
</organism>
<name>A0A9J6P8J1_9PROT</name>
<dbReference type="Gene3D" id="2.60.120.1140">
    <property type="entry name" value="Protein of unknown function DUF192"/>
    <property type="match status" value="1"/>
</dbReference>
<protein>
    <submittedName>
        <fullName evidence="1">DUF192 domain-containing protein</fullName>
    </submittedName>
</protein>
<proteinExistence type="predicted"/>
<gene>
    <name evidence="1" type="ORF">NJQ99_06375</name>
</gene>
<dbReference type="Pfam" id="PF02643">
    <property type="entry name" value="DUF192"/>
    <property type="match status" value="1"/>
</dbReference>
<dbReference type="PANTHER" id="PTHR37953:SF1">
    <property type="entry name" value="UPF0127 PROTEIN MJ1496"/>
    <property type="match status" value="1"/>
</dbReference>
<accession>A0A9J6P8J1</accession>
<dbReference type="Proteomes" id="UP001055804">
    <property type="component" value="Unassembled WGS sequence"/>
</dbReference>
<sequence>MTAPALRIGSVIGDGRRPASALRAGLLAALAALALLLAGCEGEAQVTVETATGAHVFAVEIADTPEARATGLMHREHLADDAGMIFFYDRPQVVTMWMKNTLIPLDMLFIRADGTVARIARNARPLSLETISAGEPVTAVLEIAGGRAREIGAEPGDRVILPSRE</sequence>
<dbReference type="EMBL" id="JAMZFT010000001">
    <property type="protein sequence ID" value="MCP1336028.1"/>
    <property type="molecule type" value="Genomic_DNA"/>
</dbReference>
<evidence type="ECO:0000313" key="1">
    <source>
        <dbReference type="EMBL" id="MCP1336028.1"/>
    </source>
</evidence>